<protein>
    <submittedName>
        <fullName evidence="2">Uncharacterized protein</fullName>
    </submittedName>
</protein>
<name>A0A1N7FWZ8_9NOCA</name>
<accession>A0A1N7FWZ8</accession>
<keyword evidence="3" id="KW-1185">Reference proteome</keyword>
<dbReference type="STRING" id="1344003.SAMN05445060_2363"/>
<evidence type="ECO:0000256" key="1">
    <source>
        <dbReference type="SAM" id="Phobius"/>
    </source>
</evidence>
<sequence>MTRDTPTRRRLRRVRIASVANWLTLFAAVLATAALALAIVAAASDQAVATVAATIIAVVLYVSVWVFAHTTRRVDHDAVLRHREHRLQRAIYRDAYPARRTHER</sequence>
<keyword evidence="1" id="KW-1133">Transmembrane helix</keyword>
<keyword evidence="1" id="KW-0472">Membrane</keyword>
<gene>
    <name evidence="2" type="ORF">SAMN05445060_2363</name>
</gene>
<organism evidence="2 3">
    <name type="scientific">Williamsia sterculiae</name>
    <dbReference type="NCBI Taxonomy" id="1344003"/>
    <lineage>
        <taxon>Bacteria</taxon>
        <taxon>Bacillati</taxon>
        <taxon>Actinomycetota</taxon>
        <taxon>Actinomycetes</taxon>
        <taxon>Mycobacteriales</taxon>
        <taxon>Nocardiaceae</taxon>
        <taxon>Williamsia</taxon>
    </lineage>
</organism>
<reference evidence="2 3" key="1">
    <citation type="submission" date="2017-01" db="EMBL/GenBank/DDBJ databases">
        <authorList>
            <person name="Mah S.A."/>
            <person name="Swanson W.J."/>
            <person name="Moy G.W."/>
            <person name="Vacquier V.D."/>
        </authorList>
    </citation>
    <scope>NUCLEOTIDE SEQUENCE [LARGE SCALE GENOMIC DNA]</scope>
    <source>
        <strain evidence="2 3">CPCC 203464</strain>
    </source>
</reference>
<feature type="transmembrane region" description="Helical" evidence="1">
    <location>
        <begin position="47"/>
        <end position="68"/>
    </location>
</feature>
<dbReference type="Proteomes" id="UP000186218">
    <property type="component" value="Unassembled WGS sequence"/>
</dbReference>
<proteinExistence type="predicted"/>
<dbReference type="RefSeq" id="WP_143690319.1">
    <property type="nucleotide sequence ID" value="NZ_FTNT01000006.1"/>
</dbReference>
<dbReference type="AlphaFoldDB" id="A0A1N7FWZ8"/>
<feature type="transmembrane region" description="Helical" evidence="1">
    <location>
        <begin position="20"/>
        <end position="41"/>
    </location>
</feature>
<evidence type="ECO:0000313" key="2">
    <source>
        <dbReference type="EMBL" id="SIS04878.1"/>
    </source>
</evidence>
<keyword evidence="1" id="KW-0812">Transmembrane</keyword>
<evidence type="ECO:0000313" key="3">
    <source>
        <dbReference type="Proteomes" id="UP000186218"/>
    </source>
</evidence>
<dbReference type="EMBL" id="FTNT01000006">
    <property type="protein sequence ID" value="SIS04878.1"/>
    <property type="molecule type" value="Genomic_DNA"/>
</dbReference>